<dbReference type="EMBL" id="CP047656">
    <property type="protein sequence ID" value="QHJ10384.1"/>
    <property type="molecule type" value="Genomic_DNA"/>
</dbReference>
<dbReference type="AlphaFoldDB" id="A0A857JIC2"/>
<organism evidence="1 2">
    <name type="scientific">Paraglaciecola mesophila</name>
    <dbReference type="NCBI Taxonomy" id="197222"/>
    <lineage>
        <taxon>Bacteria</taxon>
        <taxon>Pseudomonadati</taxon>
        <taxon>Pseudomonadota</taxon>
        <taxon>Gammaproteobacteria</taxon>
        <taxon>Alteromonadales</taxon>
        <taxon>Alteromonadaceae</taxon>
        <taxon>Paraglaciecola</taxon>
    </lineage>
</organism>
<protein>
    <submittedName>
        <fullName evidence="1">Uncharacterized protein</fullName>
    </submittedName>
</protein>
<name>A0A857JIC2_9ALTE</name>
<keyword evidence="2" id="KW-1185">Reference proteome</keyword>
<evidence type="ECO:0000313" key="1">
    <source>
        <dbReference type="EMBL" id="QHJ10384.1"/>
    </source>
</evidence>
<dbReference type="Proteomes" id="UP000464524">
    <property type="component" value="Chromosome"/>
</dbReference>
<proteinExistence type="predicted"/>
<dbReference type="KEGG" id="pmes:FX988_00596"/>
<reference evidence="1 2" key="1">
    <citation type="submission" date="2019-12" db="EMBL/GenBank/DDBJ databases">
        <title>Genome sequencing and assembly of endphytes of Porphyra tenera.</title>
        <authorList>
            <person name="Park J.M."/>
            <person name="Shin R."/>
            <person name="Jo S.H."/>
        </authorList>
    </citation>
    <scope>NUCLEOTIDE SEQUENCE [LARGE SCALE GENOMIC DNA]</scope>
    <source>
        <strain evidence="1 2">GPM4</strain>
    </source>
</reference>
<accession>A0A857JIC2</accession>
<sequence>MTNVNSERHVFSFEGGDQLTTIGATFLVSYLYHQHIDSAHNNWAKIKTQNSRISTISRTENYHRKWLNHIGNMSEANLNRNTLGLDAPVVKEMAQAILQYLSK</sequence>
<evidence type="ECO:0000313" key="2">
    <source>
        <dbReference type="Proteomes" id="UP000464524"/>
    </source>
</evidence>
<gene>
    <name evidence="1" type="ORF">FX988_00596</name>
</gene>